<evidence type="ECO:0000313" key="7">
    <source>
        <dbReference type="EMBL" id="QLQ78546.1"/>
    </source>
</evidence>
<dbReference type="Proteomes" id="UP000510647">
    <property type="component" value="Chromosome 1"/>
</dbReference>
<feature type="region of interest" description="Disordered" evidence="6">
    <location>
        <begin position="36"/>
        <end position="92"/>
    </location>
</feature>
<evidence type="ECO:0000256" key="1">
    <source>
        <dbReference type="ARBA" id="ARBA00004123"/>
    </source>
</evidence>
<name>A0A7H9HMN1_9SACH</name>
<dbReference type="GO" id="GO:0043124">
    <property type="term" value="P:negative regulation of canonical NF-kappaB signal transduction"/>
    <property type="evidence" value="ECO:0007669"/>
    <property type="project" value="InterPro"/>
</dbReference>
<keyword evidence="2" id="KW-0597">Phosphoprotein</keyword>
<evidence type="ECO:0000256" key="3">
    <source>
        <dbReference type="ARBA" id="ARBA00022737"/>
    </source>
</evidence>
<gene>
    <name evidence="7" type="ORF">HG537_0A07930</name>
</gene>
<proteinExistence type="predicted"/>
<dbReference type="OrthoDB" id="412109at2759"/>
<reference evidence="7 8" key="1">
    <citation type="submission" date="2020-06" db="EMBL/GenBank/DDBJ databases">
        <title>The yeast mating-type switching endonuclease HO is a domesticated member of an unorthodox homing genetic element family.</title>
        <authorList>
            <person name="Coughlan A.Y."/>
            <person name="Lombardi L."/>
            <person name="Braun-Galleani S."/>
            <person name="Martos A.R."/>
            <person name="Galeote V."/>
            <person name="Bigey F."/>
            <person name="Dequin S."/>
            <person name="Byrne K.P."/>
            <person name="Wolfe K.H."/>
        </authorList>
    </citation>
    <scope>NUCLEOTIDE SEQUENCE [LARGE SCALE GENOMIC DNA]</scope>
    <source>
        <strain evidence="7 8">CBS2947</strain>
    </source>
</reference>
<keyword evidence="3" id="KW-0677">Repeat</keyword>
<comment type="subcellular location">
    <subcellularLocation>
        <location evidence="1">Nucleus</location>
    </subcellularLocation>
</comment>
<evidence type="ECO:0000256" key="4">
    <source>
        <dbReference type="ARBA" id="ARBA00023043"/>
    </source>
</evidence>
<evidence type="ECO:0000256" key="2">
    <source>
        <dbReference type="ARBA" id="ARBA00022553"/>
    </source>
</evidence>
<accession>A0A7H9HMN1</accession>
<evidence type="ECO:0000256" key="5">
    <source>
        <dbReference type="ARBA" id="ARBA00023242"/>
    </source>
</evidence>
<protein>
    <submittedName>
        <fullName evidence="7">Uncharacterized protein</fullName>
    </submittedName>
</protein>
<feature type="compositionally biased region" description="Basic and acidic residues" evidence="6">
    <location>
        <begin position="45"/>
        <end position="56"/>
    </location>
</feature>
<dbReference type="InterPro" id="IPR038753">
    <property type="entry name" value="NFKBIL1"/>
</dbReference>
<evidence type="ECO:0000256" key="6">
    <source>
        <dbReference type="SAM" id="MobiDB-lite"/>
    </source>
</evidence>
<organism evidence="7 8">
    <name type="scientific">Torulaspora globosa</name>
    <dbReference type="NCBI Taxonomy" id="48254"/>
    <lineage>
        <taxon>Eukaryota</taxon>
        <taxon>Fungi</taxon>
        <taxon>Dikarya</taxon>
        <taxon>Ascomycota</taxon>
        <taxon>Saccharomycotina</taxon>
        <taxon>Saccharomycetes</taxon>
        <taxon>Saccharomycetales</taxon>
        <taxon>Saccharomycetaceae</taxon>
        <taxon>Torulaspora</taxon>
    </lineage>
</organism>
<dbReference type="PANTHER" id="PTHR15263">
    <property type="entry name" value="I-KAPPA-B-LIKE PROTEIN IKBL"/>
    <property type="match status" value="1"/>
</dbReference>
<dbReference type="PANTHER" id="PTHR15263:SF1">
    <property type="entry name" value="NF-KAPPA-B INHIBITOR-LIKE PROTEIN 1"/>
    <property type="match status" value="1"/>
</dbReference>
<sequence>MERPNDYEEEESSENLDIKFERPIFIREGKNVELKRDKRVQKPLRSPDRPIHDTRVRKPSSSPIIFVREHLDNSHNSSSGEESPKPPKKATKREAYYKYGVSVSGYRFVGTEREMLDFESSKSDNKVEKSDSFNTQLFDRPNLSKEHRFSIHDYIVQYWNQDKSCNEIYFPIISAKRGDHIHINDLTTDRVEEFYLRSCSQLGFDLPSILKTERLKWHPDRLVGKLTTEDAETMKKVTRLFQIINELWESR</sequence>
<dbReference type="GO" id="GO:0005634">
    <property type="term" value="C:nucleus"/>
    <property type="evidence" value="ECO:0007669"/>
    <property type="project" value="UniProtKB-SubCell"/>
</dbReference>
<dbReference type="AlphaFoldDB" id="A0A7H9HMN1"/>
<keyword evidence="5" id="KW-0539">Nucleus</keyword>
<keyword evidence="4" id="KW-0040">ANK repeat</keyword>
<dbReference type="EMBL" id="CP059267">
    <property type="protein sequence ID" value="QLQ78546.1"/>
    <property type="molecule type" value="Genomic_DNA"/>
</dbReference>
<keyword evidence="8" id="KW-1185">Reference proteome</keyword>
<evidence type="ECO:0000313" key="8">
    <source>
        <dbReference type="Proteomes" id="UP000510647"/>
    </source>
</evidence>